<dbReference type="InterPro" id="IPR052930">
    <property type="entry name" value="TA_antitoxin_MntA"/>
</dbReference>
<dbReference type="Gene3D" id="3.30.460.10">
    <property type="entry name" value="Beta Polymerase, domain 2"/>
    <property type="match status" value="1"/>
</dbReference>
<comment type="caution">
    <text evidence="2">The sequence shown here is derived from an EMBL/GenBank/DDBJ whole genome shotgun (WGS) entry which is preliminary data.</text>
</comment>
<dbReference type="PANTHER" id="PTHR43852:SF3">
    <property type="entry name" value="NUCLEOTIDYLTRANSFERASE"/>
    <property type="match status" value="1"/>
</dbReference>
<dbReference type="InterPro" id="IPR043519">
    <property type="entry name" value="NT_sf"/>
</dbReference>
<keyword evidence="2" id="KW-0808">Transferase</keyword>
<accession>A0A552ECN2</accession>
<dbReference type="SUPFAM" id="SSF81301">
    <property type="entry name" value="Nucleotidyltransferase"/>
    <property type="match status" value="1"/>
</dbReference>
<dbReference type="InterPro" id="IPR041633">
    <property type="entry name" value="Polbeta"/>
</dbReference>
<dbReference type="Proteomes" id="UP000315113">
    <property type="component" value="Unassembled WGS sequence"/>
</dbReference>
<reference evidence="2 3" key="1">
    <citation type="submission" date="2019-01" db="EMBL/GenBank/DDBJ databases">
        <title>Coherence of Microcystis species and biogeography revealed through population genomics.</title>
        <authorList>
            <person name="Perez-Carrascal O.M."/>
            <person name="Terrat Y."/>
            <person name="Giani A."/>
            <person name="Fortin N."/>
            <person name="Tromas N."/>
            <person name="Shapiro B.J."/>
        </authorList>
    </citation>
    <scope>NUCLEOTIDE SEQUENCE [LARGE SCALE GENOMIC DNA]</scope>
    <source>
        <strain evidence="2">Ma_MB_F_20061100_S20D</strain>
    </source>
</reference>
<protein>
    <submittedName>
        <fullName evidence="2">Nucleotidyltransferase domain-containing protein</fullName>
    </submittedName>
</protein>
<sequence length="149" mass="17494">MANSILENSQKLSSQLPEKIPYVKLLVLFGSRATGKNHDSSDWDFAVLYDEKAEGKQDQEKYERYLEVLDYLSEVLKINRDAIDLVELDRCSPLLGHQVARDGKLIYESHVGEFLKFRVRAWKIYADTAKFRKVQKESIHLWFKKWSLQ</sequence>
<dbReference type="PANTHER" id="PTHR43852">
    <property type="entry name" value="NUCLEOTIDYLTRANSFERASE"/>
    <property type="match status" value="1"/>
</dbReference>
<evidence type="ECO:0000259" key="1">
    <source>
        <dbReference type="Pfam" id="PF18765"/>
    </source>
</evidence>
<organism evidence="2 3">
    <name type="scientific">Microcystis aeruginosa Ma_MB_F_20061100_S20D</name>
    <dbReference type="NCBI Taxonomy" id="2486253"/>
    <lineage>
        <taxon>Bacteria</taxon>
        <taxon>Bacillati</taxon>
        <taxon>Cyanobacteriota</taxon>
        <taxon>Cyanophyceae</taxon>
        <taxon>Oscillatoriophycideae</taxon>
        <taxon>Chroococcales</taxon>
        <taxon>Microcystaceae</taxon>
        <taxon>Microcystis</taxon>
    </lineage>
</organism>
<feature type="domain" description="Polymerase beta nucleotidyltransferase" evidence="1">
    <location>
        <begin position="15"/>
        <end position="109"/>
    </location>
</feature>
<evidence type="ECO:0000313" key="2">
    <source>
        <dbReference type="EMBL" id="TRU32266.1"/>
    </source>
</evidence>
<dbReference type="AlphaFoldDB" id="A0A552ECN2"/>
<dbReference type="Pfam" id="PF18765">
    <property type="entry name" value="Polbeta"/>
    <property type="match status" value="1"/>
</dbReference>
<evidence type="ECO:0000313" key="3">
    <source>
        <dbReference type="Proteomes" id="UP000315113"/>
    </source>
</evidence>
<dbReference type="CDD" id="cd05403">
    <property type="entry name" value="NT_KNTase_like"/>
    <property type="match status" value="1"/>
</dbReference>
<gene>
    <name evidence="2" type="ORF">EWV78_18485</name>
</gene>
<name>A0A552ECN2_MICAE</name>
<dbReference type="EMBL" id="SFBH01000141">
    <property type="protein sequence ID" value="TRU32266.1"/>
    <property type="molecule type" value="Genomic_DNA"/>
</dbReference>
<dbReference type="GO" id="GO:0016740">
    <property type="term" value="F:transferase activity"/>
    <property type="evidence" value="ECO:0007669"/>
    <property type="project" value="UniProtKB-KW"/>
</dbReference>
<proteinExistence type="predicted"/>
<dbReference type="NCBIfam" id="NF047752">
    <property type="entry name" value="MntA_antitoxin"/>
    <property type="match status" value="1"/>
</dbReference>